<evidence type="ECO:0000256" key="1">
    <source>
        <dbReference type="SAM" id="MobiDB-lite"/>
    </source>
</evidence>
<feature type="compositionally biased region" description="Low complexity" evidence="1">
    <location>
        <begin position="31"/>
        <end position="50"/>
    </location>
</feature>
<gene>
    <name evidence="2" type="ORF">FF011L_26830</name>
</gene>
<evidence type="ECO:0000313" key="3">
    <source>
        <dbReference type="Proteomes" id="UP000320672"/>
    </source>
</evidence>
<evidence type="ECO:0000313" key="2">
    <source>
        <dbReference type="EMBL" id="QDS93906.1"/>
    </source>
</evidence>
<reference evidence="2 3" key="1">
    <citation type="submission" date="2019-02" db="EMBL/GenBank/DDBJ databases">
        <title>Deep-cultivation of Planctomycetes and their phenomic and genomic characterization uncovers novel biology.</title>
        <authorList>
            <person name="Wiegand S."/>
            <person name="Jogler M."/>
            <person name="Boedeker C."/>
            <person name="Pinto D."/>
            <person name="Vollmers J."/>
            <person name="Rivas-Marin E."/>
            <person name="Kohn T."/>
            <person name="Peeters S.H."/>
            <person name="Heuer A."/>
            <person name="Rast P."/>
            <person name="Oberbeckmann S."/>
            <person name="Bunk B."/>
            <person name="Jeske O."/>
            <person name="Meyerdierks A."/>
            <person name="Storesund J.E."/>
            <person name="Kallscheuer N."/>
            <person name="Luecker S."/>
            <person name="Lage O.M."/>
            <person name="Pohl T."/>
            <person name="Merkel B.J."/>
            <person name="Hornburger P."/>
            <person name="Mueller R.-W."/>
            <person name="Bruemmer F."/>
            <person name="Labrenz M."/>
            <person name="Spormann A.M."/>
            <person name="Op den Camp H."/>
            <person name="Overmann J."/>
            <person name="Amann R."/>
            <person name="Jetten M.S.M."/>
            <person name="Mascher T."/>
            <person name="Medema M.H."/>
            <person name="Devos D.P."/>
            <person name="Kaster A.-K."/>
            <person name="Ovreas L."/>
            <person name="Rohde M."/>
            <person name="Galperin M.Y."/>
            <person name="Jogler C."/>
        </authorList>
    </citation>
    <scope>NUCLEOTIDE SEQUENCE [LARGE SCALE GENOMIC DNA]</scope>
    <source>
        <strain evidence="2 3">FF011L</strain>
    </source>
</reference>
<dbReference type="Proteomes" id="UP000320672">
    <property type="component" value="Chromosome"/>
</dbReference>
<accession>A0A517MGB1</accession>
<proteinExistence type="predicted"/>
<protein>
    <recommendedName>
        <fullName evidence="4">Lipoprotein</fullName>
    </recommendedName>
</protein>
<name>A0A517MGB1_9BACT</name>
<keyword evidence="3" id="KW-1185">Reference proteome</keyword>
<dbReference type="KEGG" id="rml:FF011L_26830"/>
<evidence type="ECO:0008006" key="4">
    <source>
        <dbReference type="Google" id="ProtNLM"/>
    </source>
</evidence>
<sequence>MSFKMLASTFVVGVAAFGCFLLSGCRQSGGYYDGSSSSSYSAPSQSYSAPGGSGTRSAPVGGSGTR</sequence>
<dbReference type="EMBL" id="CP036262">
    <property type="protein sequence ID" value="QDS93906.1"/>
    <property type="molecule type" value="Genomic_DNA"/>
</dbReference>
<dbReference type="AlphaFoldDB" id="A0A517MGB1"/>
<organism evidence="2 3">
    <name type="scientific">Roseimaritima multifibrata</name>
    <dbReference type="NCBI Taxonomy" id="1930274"/>
    <lineage>
        <taxon>Bacteria</taxon>
        <taxon>Pseudomonadati</taxon>
        <taxon>Planctomycetota</taxon>
        <taxon>Planctomycetia</taxon>
        <taxon>Pirellulales</taxon>
        <taxon>Pirellulaceae</taxon>
        <taxon>Roseimaritima</taxon>
    </lineage>
</organism>
<feature type="region of interest" description="Disordered" evidence="1">
    <location>
        <begin position="31"/>
        <end position="66"/>
    </location>
</feature>
<dbReference type="PROSITE" id="PS51257">
    <property type="entry name" value="PROKAR_LIPOPROTEIN"/>
    <property type="match status" value="1"/>
</dbReference>